<reference evidence="5 6" key="1">
    <citation type="journal article" date="2020" name="ISME J.">
        <title>Comparative genomics reveals insights into cyanobacterial evolution and habitat adaptation.</title>
        <authorList>
            <person name="Chen M.Y."/>
            <person name="Teng W.K."/>
            <person name="Zhao L."/>
            <person name="Hu C.X."/>
            <person name="Zhou Y.K."/>
            <person name="Han B.P."/>
            <person name="Song L.R."/>
            <person name="Shu W.S."/>
        </authorList>
    </citation>
    <scope>NUCLEOTIDE SEQUENCE [LARGE SCALE GENOMIC DNA]</scope>
    <source>
        <strain evidence="5 6">FACHB-838</strain>
    </source>
</reference>
<protein>
    <submittedName>
        <fullName evidence="5">Thermonuclease family protein</fullName>
    </submittedName>
</protein>
<dbReference type="PROSITE" id="PS50830">
    <property type="entry name" value="TNASE_3"/>
    <property type="match status" value="1"/>
</dbReference>
<dbReference type="RefSeq" id="WP_190940634.1">
    <property type="nucleotide sequence ID" value="NZ_JACJSI010000016.1"/>
</dbReference>
<keyword evidence="1" id="KW-0540">Nuclease</keyword>
<feature type="domain" description="TNase-like" evidence="4">
    <location>
        <begin position="1"/>
        <end position="112"/>
    </location>
</feature>
<gene>
    <name evidence="5" type="ORF">H6G97_10995</name>
</gene>
<dbReference type="PANTHER" id="PTHR12302">
    <property type="entry name" value="EBNA2 BINDING PROTEIN P100"/>
    <property type="match status" value="1"/>
</dbReference>
<dbReference type="Gene3D" id="2.40.50.90">
    <property type="match status" value="1"/>
</dbReference>
<dbReference type="SUPFAM" id="SSF50199">
    <property type="entry name" value="Staphylococcal nuclease"/>
    <property type="match status" value="1"/>
</dbReference>
<keyword evidence="6" id="KW-1185">Reference proteome</keyword>
<dbReference type="Proteomes" id="UP000623440">
    <property type="component" value="Unassembled WGS sequence"/>
</dbReference>
<name>A0ABR8DMU5_9NOSO</name>
<evidence type="ECO:0000313" key="6">
    <source>
        <dbReference type="Proteomes" id="UP000623440"/>
    </source>
</evidence>
<evidence type="ECO:0000313" key="5">
    <source>
        <dbReference type="EMBL" id="MBD2530067.1"/>
    </source>
</evidence>
<dbReference type="PANTHER" id="PTHR12302:SF3">
    <property type="entry name" value="SERINE_THREONINE-PROTEIN KINASE 31"/>
    <property type="match status" value="1"/>
</dbReference>
<dbReference type="InterPro" id="IPR016071">
    <property type="entry name" value="Staphylococal_nuclease_OB-fold"/>
</dbReference>
<sequence length="112" mass="12093">MLVELCGIDAPELKQDEAPDQPLANEAKQKLLKLVAAADKQLMVIPVEKDNQGRTVAEVMAYGKDEADISFQEELLLSGLAKMLNSGVVCPNQLGFEQAQEIAKASKLGVLK</sequence>
<evidence type="ECO:0000259" key="4">
    <source>
        <dbReference type="PROSITE" id="PS50830"/>
    </source>
</evidence>
<evidence type="ECO:0000256" key="1">
    <source>
        <dbReference type="ARBA" id="ARBA00022722"/>
    </source>
</evidence>
<accession>A0ABR8DMU5</accession>
<evidence type="ECO:0000256" key="2">
    <source>
        <dbReference type="ARBA" id="ARBA00022759"/>
    </source>
</evidence>
<dbReference type="EMBL" id="JACJSI010000016">
    <property type="protein sequence ID" value="MBD2530067.1"/>
    <property type="molecule type" value="Genomic_DNA"/>
</dbReference>
<organism evidence="5 6">
    <name type="scientific">Nostoc flagelliforme FACHB-838</name>
    <dbReference type="NCBI Taxonomy" id="2692904"/>
    <lineage>
        <taxon>Bacteria</taxon>
        <taxon>Bacillati</taxon>
        <taxon>Cyanobacteriota</taxon>
        <taxon>Cyanophyceae</taxon>
        <taxon>Nostocales</taxon>
        <taxon>Nostocaceae</taxon>
        <taxon>Nostoc</taxon>
    </lineage>
</organism>
<dbReference type="InterPro" id="IPR035437">
    <property type="entry name" value="SNase_OB-fold_sf"/>
</dbReference>
<dbReference type="Pfam" id="PF00565">
    <property type="entry name" value="SNase"/>
    <property type="match status" value="1"/>
</dbReference>
<comment type="caution">
    <text evidence="5">The sequence shown here is derived from an EMBL/GenBank/DDBJ whole genome shotgun (WGS) entry which is preliminary data.</text>
</comment>
<proteinExistence type="predicted"/>
<keyword evidence="3" id="KW-0378">Hydrolase</keyword>
<evidence type="ECO:0000256" key="3">
    <source>
        <dbReference type="ARBA" id="ARBA00022801"/>
    </source>
</evidence>
<keyword evidence="2" id="KW-0255">Endonuclease</keyword>